<dbReference type="FunFam" id="1.20.1250.20:FF:000249">
    <property type="entry name" value="facilitated trehalose transporter Tret1"/>
    <property type="match status" value="1"/>
</dbReference>
<dbReference type="InterPro" id="IPR036259">
    <property type="entry name" value="MFS_trans_sf"/>
</dbReference>
<feature type="transmembrane region" description="Helical" evidence="6">
    <location>
        <begin position="210"/>
        <end position="231"/>
    </location>
</feature>
<dbReference type="InterPro" id="IPR005828">
    <property type="entry name" value="MFS_sugar_transport-like"/>
</dbReference>
<dbReference type="PROSITE" id="PS50850">
    <property type="entry name" value="MFS"/>
    <property type="match status" value="1"/>
</dbReference>
<dbReference type="Pfam" id="PF00083">
    <property type="entry name" value="Sugar_tr"/>
    <property type="match status" value="1"/>
</dbReference>
<gene>
    <name evidence="8" type="ORF">ILUMI_04219</name>
</gene>
<comment type="caution">
    <text evidence="8">The sequence shown here is derived from an EMBL/GenBank/DDBJ whole genome shotgun (WGS) entry which is preliminary data.</text>
</comment>
<evidence type="ECO:0000256" key="4">
    <source>
        <dbReference type="ARBA" id="ARBA00023136"/>
    </source>
</evidence>
<organism evidence="8 9">
    <name type="scientific">Ignelater luminosus</name>
    <name type="common">Cucubano</name>
    <name type="synonym">Pyrophorus luminosus</name>
    <dbReference type="NCBI Taxonomy" id="2038154"/>
    <lineage>
        <taxon>Eukaryota</taxon>
        <taxon>Metazoa</taxon>
        <taxon>Ecdysozoa</taxon>
        <taxon>Arthropoda</taxon>
        <taxon>Hexapoda</taxon>
        <taxon>Insecta</taxon>
        <taxon>Pterygota</taxon>
        <taxon>Neoptera</taxon>
        <taxon>Endopterygota</taxon>
        <taxon>Coleoptera</taxon>
        <taxon>Polyphaga</taxon>
        <taxon>Elateriformia</taxon>
        <taxon>Elateroidea</taxon>
        <taxon>Elateridae</taxon>
        <taxon>Agrypninae</taxon>
        <taxon>Pyrophorini</taxon>
        <taxon>Ignelater</taxon>
    </lineage>
</organism>
<dbReference type="SUPFAM" id="SSF103473">
    <property type="entry name" value="MFS general substrate transporter"/>
    <property type="match status" value="1"/>
</dbReference>
<dbReference type="Proteomes" id="UP000801492">
    <property type="component" value="Unassembled WGS sequence"/>
</dbReference>
<name>A0A8K0D9D2_IGNLU</name>
<feature type="transmembrane region" description="Helical" evidence="6">
    <location>
        <begin position="393"/>
        <end position="417"/>
    </location>
</feature>
<dbReference type="InterPro" id="IPR050549">
    <property type="entry name" value="MFS_Trehalose_Transporter"/>
</dbReference>
<evidence type="ECO:0000256" key="5">
    <source>
        <dbReference type="ARBA" id="ARBA00023180"/>
    </source>
</evidence>
<evidence type="ECO:0000256" key="6">
    <source>
        <dbReference type="SAM" id="Phobius"/>
    </source>
</evidence>
<evidence type="ECO:0000256" key="2">
    <source>
        <dbReference type="ARBA" id="ARBA00022692"/>
    </source>
</evidence>
<feature type="transmembrane region" description="Helical" evidence="6">
    <location>
        <begin position="99"/>
        <end position="120"/>
    </location>
</feature>
<feature type="transmembrane region" description="Helical" evidence="6">
    <location>
        <begin position="429"/>
        <end position="450"/>
    </location>
</feature>
<dbReference type="OrthoDB" id="4142200at2759"/>
<proteinExistence type="predicted"/>
<dbReference type="InterPro" id="IPR005829">
    <property type="entry name" value="Sugar_transporter_CS"/>
</dbReference>
<dbReference type="PANTHER" id="PTHR48021:SF7">
    <property type="entry name" value="RH09188P"/>
    <property type="match status" value="1"/>
</dbReference>
<dbReference type="PROSITE" id="PS00217">
    <property type="entry name" value="SUGAR_TRANSPORT_2"/>
    <property type="match status" value="1"/>
</dbReference>
<feature type="transmembrane region" description="Helical" evidence="6">
    <location>
        <begin position="368"/>
        <end position="387"/>
    </location>
</feature>
<dbReference type="GO" id="GO:0022857">
    <property type="term" value="F:transmembrane transporter activity"/>
    <property type="evidence" value="ECO:0007669"/>
    <property type="project" value="InterPro"/>
</dbReference>
<feature type="domain" description="Major facilitator superfamily (MFS) profile" evidence="7">
    <location>
        <begin position="59"/>
        <end position="485"/>
    </location>
</feature>
<dbReference type="InterPro" id="IPR003663">
    <property type="entry name" value="Sugar/inositol_transpt"/>
</dbReference>
<feature type="transmembrane region" description="Helical" evidence="6">
    <location>
        <begin position="456"/>
        <end position="481"/>
    </location>
</feature>
<feature type="transmembrane region" description="Helical" evidence="6">
    <location>
        <begin position="337"/>
        <end position="361"/>
    </location>
</feature>
<keyword evidence="5" id="KW-0325">Glycoprotein</keyword>
<dbReference type="PANTHER" id="PTHR48021">
    <property type="match status" value="1"/>
</dbReference>
<keyword evidence="2 6" id="KW-0812">Transmembrane</keyword>
<evidence type="ECO:0000313" key="9">
    <source>
        <dbReference type="Proteomes" id="UP000801492"/>
    </source>
</evidence>
<feature type="transmembrane region" description="Helical" evidence="6">
    <location>
        <begin position="300"/>
        <end position="322"/>
    </location>
</feature>
<feature type="transmembrane region" description="Helical" evidence="6">
    <location>
        <begin position="151"/>
        <end position="173"/>
    </location>
</feature>
<feature type="transmembrane region" description="Helical" evidence="6">
    <location>
        <begin position="185"/>
        <end position="204"/>
    </location>
</feature>
<dbReference type="EMBL" id="VTPC01001435">
    <property type="protein sequence ID" value="KAF2901970.1"/>
    <property type="molecule type" value="Genomic_DNA"/>
</dbReference>
<comment type="subcellular location">
    <subcellularLocation>
        <location evidence="1">Membrane</location>
        <topology evidence="1">Multi-pass membrane protein</topology>
    </subcellularLocation>
</comment>
<dbReference type="Gene3D" id="1.20.1250.20">
    <property type="entry name" value="MFS general substrate transporter like domains"/>
    <property type="match status" value="1"/>
</dbReference>
<evidence type="ECO:0000256" key="3">
    <source>
        <dbReference type="ARBA" id="ARBA00022989"/>
    </source>
</evidence>
<evidence type="ECO:0000259" key="7">
    <source>
        <dbReference type="PROSITE" id="PS50850"/>
    </source>
</evidence>
<protein>
    <recommendedName>
        <fullName evidence="7">Major facilitator superfamily (MFS) profile domain-containing protein</fullName>
    </recommendedName>
</protein>
<evidence type="ECO:0000313" key="8">
    <source>
        <dbReference type="EMBL" id="KAF2901970.1"/>
    </source>
</evidence>
<keyword evidence="3 6" id="KW-1133">Transmembrane helix</keyword>
<accession>A0A8K0D9D2</accession>
<evidence type="ECO:0000256" key="1">
    <source>
        <dbReference type="ARBA" id="ARBA00004141"/>
    </source>
</evidence>
<feature type="transmembrane region" description="Helical" evidence="6">
    <location>
        <begin position="127"/>
        <end position="145"/>
    </location>
</feature>
<dbReference type="GO" id="GO:0016020">
    <property type="term" value="C:membrane"/>
    <property type="evidence" value="ECO:0007669"/>
    <property type="project" value="UniProtKB-SubCell"/>
</dbReference>
<dbReference type="PRINTS" id="PR00171">
    <property type="entry name" value="SUGRTRNSPORT"/>
</dbReference>
<dbReference type="InterPro" id="IPR020846">
    <property type="entry name" value="MFS_dom"/>
</dbReference>
<reference evidence="8" key="1">
    <citation type="submission" date="2019-08" db="EMBL/GenBank/DDBJ databases">
        <title>The genome of the North American firefly Photinus pyralis.</title>
        <authorList>
            <consortium name="Photinus pyralis genome working group"/>
            <person name="Fallon T.R."/>
            <person name="Sander Lower S.E."/>
            <person name="Weng J.-K."/>
        </authorList>
    </citation>
    <scope>NUCLEOTIDE SEQUENCE</scope>
    <source>
        <strain evidence="8">TRF0915ILg1</strain>
        <tissue evidence="8">Whole body</tissue>
    </source>
</reference>
<dbReference type="AlphaFoldDB" id="A0A8K0D9D2"/>
<keyword evidence="9" id="KW-1185">Reference proteome</keyword>
<keyword evidence="4 6" id="KW-0472">Membrane</keyword>
<feature type="transmembrane region" description="Helical" evidence="6">
    <location>
        <begin position="53"/>
        <end position="79"/>
    </location>
</feature>
<dbReference type="PROSITE" id="PS00216">
    <property type="entry name" value="SUGAR_TRANSPORT_1"/>
    <property type="match status" value="1"/>
</dbReference>
<sequence>MHVAVKSDIPDGQGLDSDGEICDRLVDTEPLQHICETENQVARVPKYKTNRGLIAQSLLTAVVTIGTAGAGMPIGYSAVLLPQLQSVNESLQADEEMGSWIASIHSAATPIGSFLSGTLIDFLGRKLTLQISCIPLICGWVFISLSGNHALLLVGRVLAGMAVGLMAAPGQVYVAEISDPSVRGVFSSIPFASYAFGILLVYMLGSTTHWRLVAGLSVILPTVAMIMYFFLPESPVWLVRHGYIEKAQKACLWLRGGNVIEANQEIQQLINRTENEKLQKEKHSQLIWKSFFSPQVLKPFIIVNIFSFLQTFSGVYLFVFYAVEIISHMGGENINEFFAAVLTAGVRFIFTVIASVLLAFVGRRSIGLGSALGTGISALCLSMFLYSDCKSNSYFAAICLLFYVAANTVGLLVLPGVMIGEMFPVRVRGLAGSLTFTFFNLSVFGTAKIFPLLKRILGIHGFFLLFGTASLLAGLFIYCAVPETKGKSLNEIEDYFLQDNLMWVTRNRKSKNICKTNGLKV</sequence>